<evidence type="ECO:0000313" key="4">
    <source>
        <dbReference type="Proteomes" id="UP000818029"/>
    </source>
</evidence>
<feature type="compositionally biased region" description="Polar residues" evidence="2">
    <location>
        <begin position="91"/>
        <end position="108"/>
    </location>
</feature>
<feature type="domain" description="CCHC-type" evidence="3">
    <location>
        <begin position="62"/>
        <end position="77"/>
    </location>
</feature>
<dbReference type="Pfam" id="PF00098">
    <property type="entry name" value="zf-CCHC"/>
    <property type="match status" value="1"/>
</dbReference>
<dbReference type="KEGG" id="ghi:107919295"/>
<dbReference type="PaxDb" id="3635-A0A1U8KTE6"/>
<evidence type="ECO:0000256" key="2">
    <source>
        <dbReference type="SAM" id="MobiDB-lite"/>
    </source>
</evidence>
<dbReference type="SUPFAM" id="SSF57756">
    <property type="entry name" value="Retrovirus zinc finger-like domains"/>
    <property type="match status" value="1"/>
</dbReference>
<dbReference type="OrthoDB" id="851428at2759"/>
<reference evidence="4" key="1">
    <citation type="journal article" date="2020" name="Nat. Genet.">
        <title>Genomic diversifications of five Gossypium allopolyploid species and their impact on cotton improvement.</title>
        <authorList>
            <person name="Chen Z.J."/>
            <person name="Sreedasyam A."/>
            <person name="Ando A."/>
            <person name="Song Q."/>
            <person name="De Santiago L.M."/>
            <person name="Hulse-Kemp A.M."/>
            <person name="Ding M."/>
            <person name="Ye W."/>
            <person name="Kirkbride R.C."/>
            <person name="Jenkins J."/>
            <person name="Plott C."/>
            <person name="Lovell J."/>
            <person name="Lin Y.M."/>
            <person name="Vaughn R."/>
            <person name="Liu B."/>
            <person name="Simpson S."/>
            <person name="Scheffler B.E."/>
            <person name="Wen L."/>
            <person name="Saski C.A."/>
            <person name="Grover C.E."/>
            <person name="Hu G."/>
            <person name="Conover J.L."/>
            <person name="Carlson J.W."/>
            <person name="Shu S."/>
            <person name="Boston L.B."/>
            <person name="Williams M."/>
            <person name="Peterson D.G."/>
            <person name="McGee K."/>
            <person name="Jones D.C."/>
            <person name="Wendel J.F."/>
            <person name="Stelly D.M."/>
            <person name="Grimwood J."/>
            <person name="Schmutz J."/>
        </authorList>
    </citation>
    <scope>NUCLEOTIDE SEQUENCE [LARGE SCALE GENOMIC DNA]</scope>
    <source>
        <strain evidence="4">cv. TM-1</strain>
    </source>
</reference>
<sequence>MEEVYNRKVQQDKRNREFYKSEFGGTTRLAVSVGSVQDTPKPKCRYCGKYHPGECRSKVGACYKCGATDHFIRNCPQLQKEDKEQKEKQLATSQRSRHSGQNSVIGTARSNVKDTTTWSEARAPVRTYAIRTREDATILDVITGTFYLFDVTVYVLIDPRFTHSYICIALVAEKKLPVESTDYDIQELPGLPPDREVEFVIDVIPGTASISVTPYCMTPAELKELKAQLQELLD</sequence>
<dbReference type="RefSeq" id="XP_016704268.1">
    <property type="nucleotide sequence ID" value="XM_016848779.1"/>
</dbReference>
<dbReference type="PANTHER" id="PTHR15503:SF45">
    <property type="entry name" value="RNA-DIRECTED DNA POLYMERASE HOMOLOG"/>
    <property type="match status" value="1"/>
</dbReference>
<dbReference type="GO" id="GO:0008270">
    <property type="term" value="F:zinc ion binding"/>
    <property type="evidence" value="ECO:0007669"/>
    <property type="project" value="UniProtKB-KW"/>
</dbReference>
<keyword evidence="1" id="KW-0862">Zinc</keyword>
<dbReference type="InterPro" id="IPR001878">
    <property type="entry name" value="Znf_CCHC"/>
</dbReference>
<dbReference type="GO" id="GO:0003676">
    <property type="term" value="F:nucleic acid binding"/>
    <property type="evidence" value="ECO:0007669"/>
    <property type="project" value="InterPro"/>
</dbReference>
<evidence type="ECO:0000313" key="5">
    <source>
        <dbReference type="RefSeq" id="XP_016704268.1"/>
    </source>
</evidence>
<protein>
    <recommendedName>
        <fullName evidence="3">CCHC-type domain-containing protein</fullName>
    </recommendedName>
</protein>
<keyword evidence="4" id="KW-1185">Reference proteome</keyword>
<name>A0A1U8KTE6_GOSHI</name>
<dbReference type="InterPro" id="IPR032567">
    <property type="entry name" value="RTL1-rel"/>
</dbReference>
<gene>
    <name evidence="5" type="primary">LOC107919295</name>
</gene>
<reference evidence="5" key="2">
    <citation type="submission" date="2025-08" db="UniProtKB">
        <authorList>
            <consortium name="RefSeq"/>
        </authorList>
    </citation>
    <scope>IDENTIFICATION</scope>
</reference>
<dbReference type="AlphaFoldDB" id="A0A1U8KTE6"/>
<evidence type="ECO:0000256" key="1">
    <source>
        <dbReference type="PROSITE-ProRule" id="PRU00047"/>
    </source>
</evidence>
<keyword evidence="1" id="KW-0863">Zinc-finger</keyword>
<dbReference type="Pfam" id="PF08284">
    <property type="entry name" value="RVP_2"/>
    <property type="match status" value="1"/>
</dbReference>
<accession>A0A1U8KTE6</accession>
<organism evidence="4 5">
    <name type="scientific">Gossypium hirsutum</name>
    <name type="common">Upland cotton</name>
    <name type="synonym">Gossypium mexicanum</name>
    <dbReference type="NCBI Taxonomy" id="3635"/>
    <lineage>
        <taxon>Eukaryota</taxon>
        <taxon>Viridiplantae</taxon>
        <taxon>Streptophyta</taxon>
        <taxon>Embryophyta</taxon>
        <taxon>Tracheophyta</taxon>
        <taxon>Spermatophyta</taxon>
        <taxon>Magnoliopsida</taxon>
        <taxon>eudicotyledons</taxon>
        <taxon>Gunneridae</taxon>
        <taxon>Pentapetalae</taxon>
        <taxon>rosids</taxon>
        <taxon>malvids</taxon>
        <taxon>Malvales</taxon>
        <taxon>Malvaceae</taxon>
        <taxon>Malvoideae</taxon>
        <taxon>Gossypium</taxon>
    </lineage>
</organism>
<keyword evidence="1" id="KW-0479">Metal-binding</keyword>
<dbReference type="Proteomes" id="UP000818029">
    <property type="component" value="Chromosome D13"/>
</dbReference>
<dbReference type="SMART" id="SM00343">
    <property type="entry name" value="ZnF_C2HC"/>
    <property type="match status" value="1"/>
</dbReference>
<dbReference type="GeneID" id="107919295"/>
<feature type="region of interest" description="Disordered" evidence="2">
    <location>
        <begin position="82"/>
        <end position="108"/>
    </location>
</feature>
<dbReference type="InterPro" id="IPR036875">
    <property type="entry name" value="Znf_CCHC_sf"/>
</dbReference>
<dbReference type="PROSITE" id="PS50158">
    <property type="entry name" value="ZF_CCHC"/>
    <property type="match status" value="1"/>
</dbReference>
<dbReference type="PANTHER" id="PTHR15503">
    <property type="entry name" value="LDOC1 RELATED"/>
    <property type="match status" value="1"/>
</dbReference>
<evidence type="ECO:0000259" key="3">
    <source>
        <dbReference type="PROSITE" id="PS50158"/>
    </source>
</evidence>
<proteinExistence type="predicted"/>
<dbReference type="Gene3D" id="4.10.60.10">
    <property type="entry name" value="Zinc finger, CCHC-type"/>
    <property type="match status" value="1"/>
</dbReference>